<feature type="transmembrane region" description="Helical" evidence="1">
    <location>
        <begin position="12"/>
        <end position="33"/>
    </location>
</feature>
<keyword evidence="1" id="KW-1133">Transmembrane helix</keyword>
<sequence length="162" mass="17546">MLESPLNIGYIYHFVFLTGLSFDICEGALYYVLRGYPREIAIDRLITPILSPHHFQGDYMQQVWSFLAGALLCNCVPHLASGLQGFPFPTPFAKPGGVGDSSPVVNVVWGFANLAVGVLIAARHTNMADIGVDALAGLVGALAIGTFMALHFGKVQRDKRVR</sequence>
<feature type="transmembrane region" description="Helical" evidence="1">
    <location>
        <begin position="104"/>
        <end position="122"/>
    </location>
</feature>
<reference evidence="2 3" key="1">
    <citation type="submission" date="2020-07" db="EMBL/GenBank/DDBJ databases">
        <title>Exploring microbial biodiversity for novel pathways involved in the catabolism of aromatic compounds derived from lignin.</title>
        <authorList>
            <person name="Elkins J."/>
        </authorList>
    </citation>
    <scope>NUCLEOTIDE SEQUENCE [LARGE SCALE GENOMIC DNA]</scope>
    <source>
        <strain evidence="2 3">H2C3B</strain>
    </source>
</reference>
<feature type="transmembrane region" description="Helical" evidence="1">
    <location>
        <begin position="134"/>
        <end position="153"/>
    </location>
</feature>
<evidence type="ECO:0000313" key="3">
    <source>
        <dbReference type="Proteomes" id="UP000572540"/>
    </source>
</evidence>
<keyword evidence="1" id="KW-0472">Membrane</keyword>
<dbReference type="AlphaFoldDB" id="A0A7Y9W6N5"/>
<keyword evidence="1" id="KW-0812">Transmembrane</keyword>
<proteinExistence type="predicted"/>
<dbReference type="Proteomes" id="UP000572540">
    <property type="component" value="Unassembled WGS sequence"/>
</dbReference>
<name>A0A7Y9W6N5_9BURK</name>
<comment type="caution">
    <text evidence="2">The sequence shown here is derived from an EMBL/GenBank/DDBJ whole genome shotgun (WGS) entry which is preliminary data.</text>
</comment>
<protein>
    <submittedName>
        <fullName evidence="2">Peptidoglycan/LPS O-acetylase OafA/YrhL</fullName>
    </submittedName>
</protein>
<gene>
    <name evidence="2" type="ORF">GGD41_001971</name>
</gene>
<organism evidence="2 3">
    <name type="scientific">Paraburkholderia bryophila</name>
    <dbReference type="NCBI Taxonomy" id="420952"/>
    <lineage>
        <taxon>Bacteria</taxon>
        <taxon>Pseudomonadati</taxon>
        <taxon>Pseudomonadota</taxon>
        <taxon>Betaproteobacteria</taxon>
        <taxon>Burkholderiales</taxon>
        <taxon>Burkholderiaceae</taxon>
        <taxon>Paraburkholderia</taxon>
    </lineage>
</organism>
<evidence type="ECO:0000313" key="2">
    <source>
        <dbReference type="EMBL" id="NYH14743.1"/>
    </source>
</evidence>
<dbReference type="EMBL" id="JACCAU010000001">
    <property type="protein sequence ID" value="NYH14743.1"/>
    <property type="molecule type" value="Genomic_DNA"/>
</dbReference>
<evidence type="ECO:0000256" key="1">
    <source>
        <dbReference type="SAM" id="Phobius"/>
    </source>
</evidence>
<accession>A0A7Y9W6N5</accession>